<dbReference type="Proteomes" id="UP000030636">
    <property type="component" value="Chromosome"/>
</dbReference>
<keyword evidence="1" id="KW-0472">Membrane</keyword>
<evidence type="ECO:0000256" key="1">
    <source>
        <dbReference type="SAM" id="Phobius"/>
    </source>
</evidence>
<dbReference type="RefSeq" id="WP_039171705.1">
    <property type="nucleotide sequence ID" value="NZ_CP007457.1"/>
</dbReference>
<dbReference type="HOGENOM" id="CLU_066172_0_0_11"/>
<dbReference type="AlphaFoldDB" id="A0A0A7IBI5"/>
<accession>A0A0A7IBI5</accession>
<feature type="transmembrane region" description="Helical" evidence="1">
    <location>
        <begin position="330"/>
        <end position="349"/>
    </location>
</feature>
<organism evidence="2 3">
    <name type="scientific">Bifidobacterium pseudolongum PV8-2</name>
    <dbReference type="NCBI Taxonomy" id="1447715"/>
    <lineage>
        <taxon>Bacteria</taxon>
        <taxon>Bacillati</taxon>
        <taxon>Actinomycetota</taxon>
        <taxon>Actinomycetes</taxon>
        <taxon>Bifidobacteriales</taxon>
        <taxon>Bifidobacteriaceae</taxon>
        <taxon>Bifidobacterium</taxon>
    </lineage>
</organism>
<feature type="transmembrane region" description="Helical" evidence="1">
    <location>
        <begin position="286"/>
        <end position="310"/>
    </location>
</feature>
<reference evidence="2 3" key="1">
    <citation type="journal article" date="2015" name="Genome Announc.">
        <title>Bifidobacterium pseudolongum Strain PV8-2, Isolated from a Stool Sample of an Anemic Kenyan Infant.</title>
        <authorList>
            <person name="Vazquez-Gutierrez P."/>
            <person name="Lacroix C."/>
            <person name="Chassard C."/>
            <person name="Klumpp J."/>
            <person name="Stevens M.J."/>
            <person name="Jans C."/>
        </authorList>
    </citation>
    <scope>NUCLEOTIDE SEQUENCE [LARGE SCALE GENOMIC DNA]</scope>
    <source>
        <strain evidence="2 3">PV8-2</strain>
    </source>
</reference>
<dbReference type="KEGG" id="bpsp:AH67_03890"/>
<feature type="transmembrane region" description="Helical" evidence="1">
    <location>
        <begin position="21"/>
        <end position="41"/>
    </location>
</feature>
<gene>
    <name evidence="2" type="ORF">AH67_03890</name>
</gene>
<proteinExistence type="predicted"/>
<dbReference type="STRING" id="1447715.AH67_03890"/>
<evidence type="ECO:0000313" key="3">
    <source>
        <dbReference type="Proteomes" id="UP000030636"/>
    </source>
</evidence>
<keyword evidence="1" id="KW-1133">Transmembrane helix</keyword>
<dbReference type="OrthoDB" id="3716589at2"/>
<keyword evidence="1" id="KW-0812">Transmembrane</keyword>
<feature type="transmembrane region" description="Helical" evidence="1">
    <location>
        <begin position="248"/>
        <end position="265"/>
    </location>
</feature>
<protein>
    <submittedName>
        <fullName evidence="2">Uncharacterized protein</fullName>
    </submittedName>
</protein>
<evidence type="ECO:0000313" key="2">
    <source>
        <dbReference type="EMBL" id="AIZ16174.1"/>
    </source>
</evidence>
<name>A0A0A7IBI5_9BIFI</name>
<dbReference type="EMBL" id="CP007457">
    <property type="protein sequence ID" value="AIZ16174.1"/>
    <property type="molecule type" value="Genomic_DNA"/>
</dbReference>
<sequence>MRLRSILSEAMRNVGAGNAHALALFVAVLLGGMLLGGYEAYTVVAMEHEAMARVQAMADVDTVVGGTVDGGACDRLAQSSGVSIAQSGAVRTGEEITPLSTPSNALQSFEVTQGMLSLIASNGAVASPIDTSGIWVSTDVARDFGLTVGSTLATDHGNATVAGVYPWPNDGRDTRFAYAFLVPRAASLGDHNECWIRQWPRSEPASNLLYATLRVGNGQNQAGVVALNKGFDAHYDPYATYMARTTRWIPFLAALLGLAIGVIAVRMRRLEYAAALHSGESKPAQLLGICVETLVWAGLATAGSCALIAAYGVRMAVGDTAVVIATTCRAPLALLCAVVLAALASGLCVRQSQLFRLFKRR</sequence>
<keyword evidence="3" id="KW-1185">Reference proteome</keyword>